<reference evidence="10 11" key="1">
    <citation type="submission" date="2021-02" db="EMBL/GenBank/DDBJ databases">
        <title>Complete genome of Desulfoluna sp. strain ASN36.</title>
        <authorList>
            <person name="Takahashi A."/>
            <person name="Kojima H."/>
            <person name="Fukui M."/>
        </authorList>
    </citation>
    <scope>NUCLEOTIDE SEQUENCE [LARGE SCALE GENOMIC DNA]</scope>
    <source>
        <strain evidence="10 11">ASN36</strain>
    </source>
</reference>
<keyword evidence="11" id="KW-1185">Reference proteome</keyword>
<dbReference type="EMBL" id="AP024488">
    <property type="protein sequence ID" value="BCS98076.1"/>
    <property type="molecule type" value="Genomic_DNA"/>
</dbReference>
<feature type="domain" description="Nuclease SbcCD subunit D C-terminal" evidence="9">
    <location>
        <begin position="283"/>
        <end position="379"/>
    </location>
</feature>
<evidence type="ECO:0000256" key="4">
    <source>
        <dbReference type="ARBA" id="ARBA00022722"/>
    </source>
</evidence>
<dbReference type="Pfam" id="PF12320">
    <property type="entry name" value="SbcD_C"/>
    <property type="match status" value="1"/>
</dbReference>
<evidence type="ECO:0000256" key="2">
    <source>
        <dbReference type="ARBA" id="ARBA00011322"/>
    </source>
</evidence>
<dbReference type="NCBIfam" id="TIGR00619">
    <property type="entry name" value="sbcd"/>
    <property type="match status" value="1"/>
</dbReference>
<dbReference type="PANTHER" id="PTHR30337:SF0">
    <property type="entry name" value="NUCLEASE SBCCD SUBUNIT D"/>
    <property type="match status" value="1"/>
</dbReference>
<keyword evidence="7" id="KW-0233">DNA recombination</keyword>
<dbReference type="Gene3D" id="3.30.160.720">
    <property type="match status" value="1"/>
</dbReference>
<keyword evidence="7" id="KW-0235">DNA replication</keyword>
<dbReference type="RefSeq" id="WP_236889478.1">
    <property type="nucleotide sequence ID" value="NZ_AP024488.1"/>
</dbReference>
<name>A0ABN6F8R6_9BACT</name>
<evidence type="ECO:0000259" key="9">
    <source>
        <dbReference type="Pfam" id="PF12320"/>
    </source>
</evidence>
<sequence length="404" mass="44125">MKIIHTSDWHLGQRFFDRDRFDEHEAFLGFLLETIETHAVDLLIVAGDIFDTANPPREAERIYYQFLTKLSAMGGCSAIIVGGNHDSAPHLDAPATVLEALRVQVVGSLPDEVADAVFYVQSLRDEDDPGVWVAAMPYLRDRDVRKAVAGESFDDMEARTKAGVVAAYEKIAEALKAKDPRAPLIATGHLTALGGSISHSDSERTIHIGNLGSISGAQFPECFDYVALGHLHRAQKVSKNGHIRYSGSPLPLSFSEAGGTKEIRIIDTAAGNLTHEALAVPSFRRLIRLKGNAEALKDRLTDLKVDETEMTPWLELVVEGSLPSTTLNEELRGLADEHGAEVLKVGLDSRGRTSTDLDLSGLTISELKPEEVFKRRLEAYDGDVPADTLGHCFAHLLTQAQEAE</sequence>
<keyword evidence="4 7" id="KW-0540">Nuclease</keyword>
<dbReference type="SUPFAM" id="SSF56300">
    <property type="entry name" value="Metallo-dependent phosphatases"/>
    <property type="match status" value="1"/>
</dbReference>
<evidence type="ECO:0000313" key="10">
    <source>
        <dbReference type="EMBL" id="BCS98076.1"/>
    </source>
</evidence>
<gene>
    <name evidence="7 10" type="primary">sbcD</name>
    <name evidence="10" type="ORF">DSLASN_37080</name>
</gene>
<evidence type="ECO:0000256" key="6">
    <source>
        <dbReference type="ARBA" id="ARBA00022839"/>
    </source>
</evidence>
<keyword evidence="5 7" id="KW-0378">Hydrolase</keyword>
<evidence type="ECO:0000256" key="1">
    <source>
        <dbReference type="ARBA" id="ARBA00010555"/>
    </source>
</evidence>
<evidence type="ECO:0000256" key="3">
    <source>
        <dbReference type="ARBA" id="ARBA00013365"/>
    </source>
</evidence>
<keyword evidence="6 7" id="KW-0269">Exonuclease</keyword>
<organism evidence="10 11">
    <name type="scientific">Desulfoluna limicola</name>
    <dbReference type="NCBI Taxonomy" id="2810562"/>
    <lineage>
        <taxon>Bacteria</taxon>
        <taxon>Pseudomonadati</taxon>
        <taxon>Thermodesulfobacteriota</taxon>
        <taxon>Desulfobacteria</taxon>
        <taxon>Desulfobacterales</taxon>
        <taxon>Desulfolunaceae</taxon>
        <taxon>Desulfoluna</taxon>
    </lineage>
</organism>
<dbReference type="InterPro" id="IPR026843">
    <property type="entry name" value="SbcD_C"/>
</dbReference>
<dbReference type="Proteomes" id="UP001320148">
    <property type="component" value="Chromosome"/>
</dbReference>
<dbReference type="InterPro" id="IPR050535">
    <property type="entry name" value="DNA_Repair-Maintenance_Comp"/>
</dbReference>
<keyword evidence="7" id="KW-0255">Endonuclease</keyword>
<evidence type="ECO:0000256" key="5">
    <source>
        <dbReference type="ARBA" id="ARBA00022801"/>
    </source>
</evidence>
<dbReference type="InterPro" id="IPR029052">
    <property type="entry name" value="Metallo-depent_PP-like"/>
</dbReference>
<protein>
    <recommendedName>
        <fullName evidence="3 7">Nuclease SbcCD subunit D</fullName>
    </recommendedName>
</protein>
<proteinExistence type="inferred from homology"/>
<dbReference type="CDD" id="cd00840">
    <property type="entry name" value="MPP_Mre11_N"/>
    <property type="match status" value="1"/>
</dbReference>
<comment type="function">
    <text evidence="7">SbcCD cleaves DNA hairpin structures. These structures can inhibit DNA replication and are intermediates in certain DNA recombination reactions. The complex acts as a 3'-&gt;5' double strand exonuclease that can open hairpins. It also has a 5' single-strand endonuclease activity.</text>
</comment>
<accession>A0ABN6F8R6</accession>
<comment type="subunit">
    <text evidence="2 7">Heterodimer of SbcC and SbcD.</text>
</comment>
<evidence type="ECO:0000259" key="8">
    <source>
        <dbReference type="Pfam" id="PF00149"/>
    </source>
</evidence>
<dbReference type="Gene3D" id="3.60.21.10">
    <property type="match status" value="1"/>
</dbReference>
<dbReference type="PANTHER" id="PTHR30337">
    <property type="entry name" value="COMPONENT OF ATP-DEPENDENT DSDNA EXONUCLEASE"/>
    <property type="match status" value="1"/>
</dbReference>
<dbReference type="InterPro" id="IPR004843">
    <property type="entry name" value="Calcineurin-like_PHP"/>
</dbReference>
<dbReference type="InterPro" id="IPR004593">
    <property type="entry name" value="SbcD"/>
</dbReference>
<evidence type="ECO:0000256" key="7">
    <source>
        <dbReference type="RuleBase" id="RU363069"/>
    </source>
</evidence>
<dbReference type="Pfam" id="PF00149">
    <property type="entry name" value="Metallophos"/>
    <property type="match status" value="1"/>
</dbReference>
<feature type="domain" description="Calcineurin-like phosphoesterase" evidence="8">
    <location>
        <begin position="1"/>
        <end position="233"/>
    </location>
</feature>
<evidence type="ECO:0000313" key="11">
    <source>
        <dbReference type="Proteomes" id="UP001320148"/>
    </source>
</evidence>
<dbReference type="InterPro" id="IPR041796">
    <property type="entry name" value="Mre11_N"/>
</dbReference>
<comment type="similarity">
    <text evidence="1 7">Belongs to the SbcD family.</text>
</comment>